<protein>
    <submittedName>
        <fullName evidence="1">Uncharacterized protein</fullName>
    </submittedName>
</protein>
<sequence length="92" mass="9622">MSCDLIATISSALAAYGSATRLYVLALDHGAADGLLIEAFDDGQVHPISSRDLISSCRSRPGSHRPPCPARLHVGLADDSRFDKVGASGQSK</sequence>
<accession>W0VC83</accession>
<dbReference type="Proteomes" id="UP000027604">
    <property type="component" value="Chromosome I"/>
</dbReference>
<name>W0VC83_9BURK</name>
<dbReference type="AlphaFoldDB" id="W0VC83"/>
<dbReference type="STRING" id="1349767.GJA_4340"/>
<proteinExistence type="predicted"/>
<dbReference type="EMBL" id="HG322949">
    <property type="protein sequence ID" value="CDG84948.1"/>
    <property type="molecule type" value="Genomic_DNA"/>
</dbReference>
<keyword evidence="2" id="KW-1185">Reference proteome</keyword>
<organism evidence="1 2">
    <name type="scientific">Janthinobacterium agaricidamnosum NBRC 102515 = DSM 9628</name>
    <dbReference type="NCBI Taxonomy" id="1349767"/>
    <lineage>
        <taxon>Bacteria</taxon>
        <taxon>Pseudomonadati</taxon>
        <taxon>Pseudomonadota</taxon>
        <taxon>Betaproteobacteria</taxon>
        <taxon>Burkholderiales</taxon>
        <taxon>Oxalobacteraceae</taxon>
        <taxon>Janthinobacterium</taxon>
    </lineage>
</organism>
<dbReference type="PATRIC" id="fig|1349767.4.peg.899"/>
<dbReference type="KEGG" id="jag:GJA_4340"/>
<reference evidence="1 2" key="1">
    <citation type="journal article" date="2015" name="Genome Announc.">
        <title>Genome Sequence of Mushroom Soft-Rot Pathogen Janthinobacterium agaricidamnosum.</title>
        <authorList>
            <person name="Graupner K."/>
            <person name="Lackner G."/>
            <person name="Hertweck C."/>
        </authorList>
    </citation>
    <scope>NUCLEOTIDE SEQUENCE [LARGE SCALE GENOMIC DNA]</scope>
    <source>
        <strain evidence="2">NBRC 102515 / DSM 9628</strain>
    </source>
</reference>
<dbReference type="RefSeq" id="WP_038495836.1">
    <property type="nucleotide sequence ID" value="NZ_BCTH01000074.1"/>
</dbReference>
<evidence type="ECO:0000313" key="1">
    <source>
        <dbReference type="EMBL" id="CDG84948.1"/>
    </source>
</evidence>
<gene>
    <name evidence="1" type="ORF">GJA_4340</name>
</gene>
<evidence type="ECO:0000313" key="2">
    <source>
        <dbReference type="Proteomes" id="UP000027604"/>
    </source>
</evidence>
<dbReference type="HOGENOM" id="CLU_2409337_0_0_4"/>